<protein>
    <submittedName>
        <fullName evidence="13 14">Uncharacterized protein</fullName>
    </submittedName>
</protein>
<evidence type="ECO:0000256" key="6">
    <source>
        <dbReference type="ARBA" id="ARBA00022723"/>
    </source>
</evidence>
<keyword evidence="7" id="KW-1133">Transmembrane helix</keyword>
<dbReference type="PRINTS" id="PR00385">
    <property type="entry name" value="P450"/>
</dbReference>
<dbReference type="GO" id="GO:0020037">
    <property type="term" value="F:heme binding"/>
    <property type="evidence" value="ECO:0007669"/>
    <property type="project" value="InterPro"/>
</dbReference>
<feature type="non-terminal residue" evidence="13">
    <location>
        <position position="1"/>
    </location>
</feature>
<dbReference type="EnsemblPlants" id="KQK12340">
    <property type="protein sequence ID" value="KQK12340"/>
    <property type="gene ID" value="BRADI_1g03063v3"/>
</dbReference>
<evidence type="ECO:0000256" key="8">
    <source>
        <dbReference type="ARBA" id="ARBA00023002"/>
    </source>
</evidence>
<reference evidence="13" key="2">
    <citation type="submission" date="2017-06" db="EMBL/GenBank/DDBJ databases">
        <title>WGS assembly of Brachypodium distachyon.</title>
        <authorList>
            <consortium name="The International Brachypodium Initiative"/>
            <person name="Lucas S."/>
            <person name="Harmon-Smith M."/>
            <person name="Lail K."/>
            <person name="Tice H."/>
            <person name="Grimwood J."/>
            <person name="Bruce D."/>
            <person name="Barry K."/>
            <person name="Shu S."/>
            <person name="Lindquist E."/>
            <person name="Wang M."/>
            <person name="Pitluck S."/>
            <person name="Vogel J.P."/>
            <person name="Garvin D.F."/>
            <person name="Mockler T.C."/>
            <person name="Schmutz J."/>
            <person name="Rokhsar D."/>
            <person name="Bevan M.W."/>
        </authorList>
    </citation>
    <scope>NUCLEOTIDE SEQUENCE</scope>
    <source>
        <strain evidence="13">Bd21</strain>
    </source>
</reference>
<organism evidence="13">
    <name type="scientific">Brachypodium distachyon</name>
    <name type="common">Purple false brome</name>
    <name type="synonym">Trachynia distachya</name>
    <dbReference type="NCBI Taxonomy" id="15368"/>
    <lineage>
        <taxon>Eukaryota</taxon>
        <taxon>Viridiplantae</taxon>
        <taxon>Streptophyta</taxon>
        <taxon>Embryophyta</taxon>
        <taxon>Tracheophyta</taxon>
        <taxon>Spermatophyta</taxon>
        <taxon>Magnoliopsida</taxon>
        <taxon>Liliopsida</taxon>
        <taxon>Poales</taxon>
        <taxon>Poaceae</taxon>
        <taxon>BOP clade</taxon>
        <taxon>Pooideae</taxon>
        <taxon>Stipodae</taxon>
        <taxon>Brachypodieae</taxon>
        <taxon>Brachypodium</taxon>
    </lineage>
</organism>
<evidence type="ECO:0000256" key="2">
    <source>
        <dbReference type="ARBA" id="ARBA00004167"/>
    </source>
</evidence>
<evidence type="ECO:0000256" key="4">
    <source>
        <dbReference type="ARBA" id="ARBA00022617"/>
    </source>
</evidence>
<evidence type="ECO:0000256" key="10">
    <source>
        <dbReference type="ARBA" id="ARBA00023033"/>
    </source>
</evidence>
<dbReference type="SUPFAM" id="SSF48264">
    <property type="entry name" value="Cytochrome P450"/>
    <property type="match status" value="1"/>
</dbReference>
<comment type="subcellular location">
    <subcellularLocation>
        <location evidence="2">Membrane</location>
        <topology evidence="2">Single-pass membrane protein</topology>
    </subcellularLocation>
</comment>
<dbReference type="Proteomes" id="UP000008810">
    <property type="component" value="Chromosome 1"/>
</dbReference>
<keyword evidence="11" id="KW-0472">Membrane</keyword>
<evidence type="ECO:0000313" key="13">
    <source>
        <dbReference type="EMBL" id="KQK12340.2"/>
    </source>
</evidence>
<dbReference type="GO" id="GO:0004497">
    <property type="term" value="F:monooxygenase activity"/>
    <property type="evidence" value="ECO:0007669"/>
    <property type="project" value="UniProtKB-KW"/>
</dbReference>
<dbReference type="Gramene" id="KQK12340">
    <property type="protein sequence ID" value="KQK12340"/>
    <property type="gene ID" value="BRADI_1g03063v3"/>
</dbReference>
<keyword evidence="4 12" id="KW-0349">Heme</keyword>
<evidence type="ECO:0000256" key="11">
    <source>
        <dbReference type="ARBA" id="ARBA00023136"/>
    </source>
</evidence>
<keyword evidence="5" id="KW-0812">Transmembrane</keyword>
<keyword evidence="15" id="KW-1185">Reference proteome</keyword>
<dbReference type="InterPro" id="IPR001128">
    <property type="entry name" value="Cyt_P450"/>
</dbReference>
<evidence type="ECO:0000313" key="15">
    <source>
        <dbReference type="Proteomes" id="UP000008810"/>
    </source>
</evidence>
<evidence type="ECO:0000256" key="1">
    <source>
        <dbReference type="ARBA" id="ARBA00001971"/>
    </source>
</evidence>
<reference evidence="13 14" key="1">
    <citation type="journal article" date="2010" name="Nature">
        <title>Genome sequencing and analysis of the model grass Brachypodium distachyon.</title>
        <authorList>
            <consortium name="International Brachypodium Initiative"/>
        </authorList>
    </citation>
    <scope>NUCLEOTIDE SEQUENCE [LARGE SCALE GENOMIC DNA]</scope>
    <source>
        <strain evidence="13 14">Bd21</strain>
    </source>
</reference>
<reference evidence="14" key="3">
    <citation type="submission" date="2018-08" db="UniProtKB">
        <authorList>
            <consortium name="EnsemblPlants"/>
        </authorList>
    </citation>
    <scope>IDENTIFICATION</scope>
    <source>
        <strain evidence="14">cv. Bd21</strain>
    </source>
</reference>
<evidence type="ECO:0000256" key="12">
    <source>
        <dbReference type="PIRSR" id="PIRSR602401-1"/>
    </source>
</evidence>
<evidence type="ECO:0000313" key="14">
    <source>
        <dbReference type="EnsemblPlants" id="KQK12340"/>
    </source>
</evidence>
<dbReference type="PANTHER" id="PTHR47953:SF19">
    <property type="entry name" value="OS06G0641600 PROTEIN"/>
    <property type="match status" value="1"/>
</dbReference>
<dbReference type="GO" id="GO:0016020">
    <property type="term" value="C:membrane"/>
    <property type="evidence" value="ECO:0007669"/>
    <property type="project" value="UniProtKB-SubCell"/>
</dbReference>
<proteinExistence type="inferred from homology"/>
<keyword evidence="6 12" id="KW-0479">Metal-binding</keyword>
<dbReference type="OrthoDB" id="755778at2759"/>
<gene>
    <name evidence="13" type="ORF">BRADI_1g03063v3</name>
</gene>
<dbReference type="EMBL" id="CM000880">
    <property type="protein sequence ID" value="KQK12340.2"/>
    <property type="molecule type" value="Genomic_DNA"/>
</dbReference>
<dbReference type="InParanoid" id="A0A0Q3JJE1"/>
<evidence type="ECO:0000256" key="7">
    <source>
        <dbReference type="ARBA" id="ARBA00022989"/>
    </source>
</evidence>
<keyword evidence="8" id="KW-0560">Oxidoreductase</keyword>
<dbReference type="InterPro" id="IPR052306">
    <property type="entry name" value="CYP450_71D"/>
</dbReference>
<dbReference type="Gene3D" id="1.10.630.10">
    <property type="entry name" value="Cytochrome P450"/>
    <property type="match status" value="1"/>
</dbReference>
<dbReference type="InterPro" id="IPR036396">
    <property type="entry name" value="Cyt_P450_sf"/>
</dbReference>
<dbReference type="Pfam" id="PF00067">
    <property type="entry name" value="p450"/>
    <property type="match status" value="1"/>
</dbReference>
<feature type="binding site" description="axial binding residue" evidence="12">
    <location>
        <position position="256"/>
    </location>
    <ligand>
        <name>heme</name>
        <dbReference type="ChEBI" id="CHEBI:30413"/>
    </ligand>
    <ligandPart>
        <name>Fe</name>
        <dbReference type="ChEBI" id="CHEBI:18248"/>
    </ligandPart>
</feature>
<dbReference type="STRING" id="15368.A0A0Q3JJE1"/>
<dbReference type="GO" id="GO:0016705">
    <property type="term" value="F:oxidoreductase activity, acting on paired donors, with incorporation or reduction of molecular oxygen"/>
    <property type="evidence" value="ECO:0007669"/>
    <property type="project" value="InterPro"/>
</dbReference>
<evidence type="ECO:0000256" key="5">
    <source>
        <dbReference type="ARBA" id="ARBA00022692"/>
    </source>
</evidence>
<dbReference type="GO" id="GO:0005506">
    <property type="term" value="F:iron ion binding"/>
    <property type="evidence" value="ECO:0007669"/>
    <property type="project" value="InterPro"/>
</dbReference>
<dbReference type="PANTHER" id="PTHR47953">
    <property type="entry name" value="OS08G0105600 PROTEIN"/>
    <property type="match status" value="1"/>
</dbReference>
<accession>A0A0Q3JJE1</accession>
<sequence length="319" mass="36265">FSALANDIIARAVFGPGRCVKQREYLRELEKVTALVSGFSLVDLFPSWKLVRLLGSGERRMRRSYGRIRRIIQGIILQRKEEVRATAGSSHEEDFLDVLLRLQEEEDSLAFPLASEAIGVIIYDVFAGATETSRITIEWAMSELVKNPRAMAKAQLEVRKVLGQQGGVITNNDLGDLHYMRMVIKEVLRAREDCEIMGYKIPKGTDVNVNVFAISRDTRYWDAPEAFEPERFENGNIDYKGTHFEFTPFGAGRRQCPEMLFGMSTVEITLANLLYHFDRAISYGVSSESLDMSEKFGINMCRRYDLQLTAIPYVHSKAL</sequence>
<comment type="similarity">
    <text evidence="3">Belongs to the cytochrome P450 family.</text>
</comment>
<comment type="cofactor">
    <cofactor evidence="1 12">
        <name>heme</name>
        <dbReference type="ChEBI" id="CHEBI:30413"/>
    </cofactor>
</comment>
<dbReference type="PRINTS" id="PR00463">
    <property type="entry name" value="EP450I"/>
</dbReference>
<dbReference type="AlphaFoldDB" id="A0A0Q3JJE1"/>
<keyword evidence="10" id="KW-0503">Monooxygenase</keyword>
<evidence type="ECO:0000256" key="9">
    <source>
        <dbReference type="ARBA" id="ARBA00023004"/>
    </source>
</evidence>
<evidence type="ECO:0000256" key="3">
    <source>
        <dbReference type="ARBA" id="ARBA00010617"/>
    </source>
</evidence>
<keyword evidence="9 12" id="KW-0408">Iron</keyword>
<dbReference type="ExpressionAtlas" id="A0A0Q3JJE1">
    <property type="expression patterns" value="baseline"/>
</dbReference>
<name>A0A0Q3JJE1_BRADI</name>
<dbReference type="InterPro" id="IPR002401">
    <property type="entry name" value="Cyt_P450_E_grp-I"/>
</dbReference>